<dbReference type="SUPFAM" id="SSF46785">
    <property type="entry name" value="Winged helix' DNA-binding domain"/>
    <property type="match status" value="1"/>
</dbReference>
<evidence type="ECO:0000259" key="4">
    <source>
        <dbReference type="PROSITE" id="PS50995"/>
    </source>
</evidence>
<evidence type="ECO:0000313" key="5">
    <source>
        <dbReference type="EMBL" id="RQW75993.1"/>
    </source>
</evidence>
<evidence type="ECO:0000256" key="2">
    <source>
        <dbReference type="ARBA" id="ARBA00023125"/>
    </source>
</evidence>
<organism evidence="5 6">
    <name type="scientific">Lysinibacillus composti</name>
    <dbReference type="NCBI Taxonomy" id="720633"/>
    <lineage>
        <taxon>Bacteria</taxon>
        <taxon>Bacillati</taxon>
        <taxon>Bacillota</taxon>
        <taxon>Bacilli</taxon>
        <taxon>Bacillales</taxon>
        <taxon>Bacillaceae</taxon>
        <taxon>Lysinibacillus</taxon>
    </lineage>
</organism>
<accession>A0A3N9UIX1</accession>
<dbReference type="GO" id="GO:0003700">
    <property type="term" value="F:DNA-binding transcription factor activity"/>
    <property type="evidence" value="ECO:0007669"/>
    <property type="project" value="InterPro"/>
</dbReference>
<evidence type="ECO:0000313" key="6">
    <source>
        <dbReference type="Proteomes" id="UP000274033"/>
    </source>
</evidence>
<dbReference type="Gene3D" id="1.10.10.10">
    <property type="entry name" value="Winged helix-like DNA-binding domain superfamily/Winged helix DNA-binding domain"/>
    <property type="match status" value="1"/>
</dbReference>
<dbReference type="EMBL" id="RRCT01000001">
    <property type="protein sequence ID" value="RQW75993.1"/>
    <property type="molecule type" value="Genomic_DNA"/>
</dbReference>
<protein>
    <submittedName>
        <fullName evidence="5">MarR family transcriptional regulator</fullName>
    </submittedName>
</protein>
<dbReference type="GO" id="GO:0003677">
    <property type="term" value="F:DNA binding"/>
    <property type="evidence" value="ECO:0007669"/>
    <property type="project" value="UniProtKB-KW"/>
</dbReference>
<keyword evidence="3" id="KW-0804">Transcription</keyword>
<comment type="caution">
    <text evidence="5">The sequence shown here is derived from an EMBL/GenBank/DDBJ whole genome shotgun (WGS) entry which is preliminary data.</text>
</comment>
<sequence>MTVMGNDKIAEEYIALIPNLFRSFSDLNKDSTVLTHTQNHVIEFLYMQQSALNIKDISSGLNMTKQQLTNIISDLEAQGYLLKEPDIKDKRAVLVSLTPKGKEIQTKKWHEIYQRFTNNLAKISAEDKLDLAYALHKVNVLLKKMED</sequence>
<keyword evidence="2" id="KW-0238">DNA-binding</keyword>
<gene>
    <name evidence="5" type="ORF">EBB45_00085</name>
</gene>
<dbReference type="InterPro" id="IPR036390">
    <property type="entry name" value="WH_DNA-bd_sf"/>
</dbReference>
<dbReference type="InterPro" id="IPR036388">
    <property type="entry name" value="WH-like_DNA-bd_sf"/>
</dbReference>
<dbReference type="PANTHER" id="PTHR42756">
    <property type="entry name" value="TRANSCRIPTIONAL REGULATOR, MARR"/>
    <property type="match status" value="1"/>
</dbReference>
<proteinExistence type="predicted"/>
<dbReference type="InterPro" id="IPR023187">
    <property type="entry name" value="Tscrpt_reg_MarR-type_CS"/>
</dbReference>
<feature type="domain" description="HTH marR-type" evidence="4">
    <location>
        <begin position="6"/>
        <end position="147"/>
    </location>
</feature>
<dbReference type="PROSITE" id="PS01117">
    <property type="entry name" value="HTH_MARR_1"/>
    <property type="match status" value="1"/>
</dbReference>
<evidence type="ECO:0000256" key="1">
    <source>
        <dbReference type="ARBA" id="ARBA00023015"/>
    </source>
</evidence>
<dbReference type="InterPro" id="IPR000835">
    <property type="entry name" value="HTH_MarR-typ"/>
</dbReference>
<dbReference type="Proteomes" id="UP000274033">
    <property type="component" value="Unassembled WGS sequence"/>
</dbReference>
<dbReference type="OrthoDB" id="2626899at2"/>
<dbReference type="AlphaFoldDB" id="A0A3N9UIX1"/>
<dbReference type="Pfam" id="PF13463">
    <property type="entry name" value="HTH_27"/>
    <property type="match status" value="1"/>
</dbReference>
<keyword evidence="1" id="KW-0805">Transcription regulation</keyword>
<dbReference type="PRINTS" id="PR00598">
    <property type="entry name" value="HTHMARR"/>
</dbReference>
<keyword evidence="6" id="KW-1185">Reference proteome</keyword>
<reference evidence="5 6" key="1">
    <citation type="journal article" date="2013" name="J. Microbiol.">
        <title>Lysinibacillus chungkukjangi sp. nov., isolated from Chungkukjang, Korean fermented soybean food.</title>
        <authorList>
            <person name="Kim S.J."/>
            <person name="Jang Y.H."/>
            <person name="Hamada M."/>
            <person name="Ahn J.H."/>
            <person name="Weon H.Y."/>
            <person name="Suzuki K."/>
            <person name="Whang K.S."/>
            <person name="Kwon S.W."/>
        </authorList>
    </citation>
    <scope>NUCLEOTIDE SEQUENCE [LARGE SCALE GENOMIC DNA]</scope>
    <source>
        <strain evidence="5 6">MCCC 1A12701</strain>
    </source>
</reference>
<evidence type="ECO:0000256" key="3">
    <source>
        <dbReference type="ARBA" id="ARBA00023163"/>
    </source>
</evidence>
<dbReference type="SMART" id="SM00347">
    <property type="entry name" value="HTH_MARR"/>
    <property type="match status" value="1"/>
</dbReference>
<name>A0A3N9UIX1_9BACI</name>
<dbReference type="PANTHER" id="PTHR42756:SF1">
    <property type="entry name" value="TRANSCRIPTIONAL REPRESSOR OF EMRAB OPERON"/>
    <property type="match status" value="1"/>
</dbReference>
<dbReference type="PROSITE" id="PS50995">
    <property type="entry name" value="HTH_MARR_2"/>
    <property type="match status" value="1"/>
</dbReference>